<evidence type="ECO:0000256" key="1">
    <source>
        <dbReference type="SAM" id="MobiDB-lite"/>
    </source>
</evidence>
<evidence type="ECO:0000313" key="2">
    <source>
        <dbReference type="EMBL" id="KAJ0215324.1"/>
    </source>
</evidence>
<feature type="region of interest" description="Disordered" evidence="1">
    <location>
        <begin position="79"/>
        <end position="126"/>
    </location>
</feature>
<sequence length="126" mass="14373">MSVIKGLFSSIKARSSYTEAKKRWPTLNKCWYFARDRASGENAETAKERNARFNKITNIKIESISEVDDLLASNDVTLENQRIDDDDEDGIQVVSPTPEQNSSAKKSKPKKRKLIDEEEKEVEPQP</sequence>
<reference evidence="2 3" key="1">
    <citation type="journal article" date="2017" name="Nat. Commun.">
        <title>Genome assembly with in vitro proximity ligation data and whole-genome triplication in lettuce.</title>
        <authorList>
            <person name="Reyes-Chin-Wo S."/>
            <person name="Wang Z."/>
            <person name="Yang X."/>
            <person name="Kozik A."/>
            <person name="Arikit S."/>
            <person name="Song C."/>
            <person name="Xia L."/>
            <person name="Froenicke L."/>
            <person name="Lavelle D.O."/>
            <person name="Truco M.J."/>
            <person name="Xia R."/>
            <person name="Zhu S."/>
            <person name="Xu C."/>
            <person name="Xu H."/>
            <person name="Xu X."/>
            <person name="Cox K."/>
            <person name="Korf I."/>
            <person name="Meyers B.C."/>
            <person name="Michelmore R.W."/>
        </authorList>
    </citation>
    <scope>NUCLEOTIDE SEQUENCE [LARGE SCALE GENOMIC DNA]</scope>
    <source>
        <strain evidence="3">cv. Salinas</strain>
        <tissue evidence="2">Seedlings</tissue>
    </source>
</reference>
<comment type="caution">
    <text evidence="2">The sequence shown here is derived from an EMBL/GenBank/DDBJ whole genome shotgun (WGS) entry which is preliminary data.</text>
</comment>
<dbReference type="Proteomes" id="UP000235145">
    <property type="component" value="Unassembled WGS sequence"/>
</dbReference>
<feature type="compositionally biased region" description="Acidic residues" evidence="1">
    <location>
        <begin position="116"/>
        <end position="126"/>
    </location>
</feature>
<dbReference type="AlphaFoldDB" id="A0A9R1W199"/>
<evidence type="ECO:0000313" key="3">
    <source>
        <dbReference type="Proteomes" id="UP000235145"/>
    </source>
</evidence>
<proteinExistence type="predicted"/>
<dbReference type="EMBL" id="NBSK02000003">
    <property type="protein sequence ID" value="KAJ0215324.1"/>
    <property type="molecule type" value="Genomic_DNA"/>
</dbReference>
<organism evidence="2 3">
    <name type="scientific">Lactuca sativa</name>
    <name type="common">Garden lettuce</name>
    <dbReference type="NCBI Taxonomy" id="4236"/>
    <lineage>
        <taxon>Eukaryota</taxon>
        <taxon>Viridiplantae</taxon>
        <taxon>Streptophyta</taxon>
        <taxon>Embryophyta</taxon>
        <taxon>Tracheophyta</taxon>
        <taxon>Spermatophyta</taxon>
        <taxon>Magnoliopsida</taxon>
        <taxon>eudicotyledons</taxon>
        <taxon>Gunneridae</taxon>
        <taxon>Pentapetalae</taxon>
        <taxon>asterids</taxon>
        <taxon>campanulids</taxon>
        <taxon>Asterales</taxon>
        <taxon>Asteraceae</taxon>
        <taxon>Cichorioideae</taxon>
        <taxon>Cichorieae</taxon>
        <taxon>Lactucinae</taxon>
        <taxon>Lactuca</taxon>
    </lineage>
</organism>
<name>A0A9R1W199_LACSA</name>
<gene>
    <name evidence="2" type="ORF">LSAT_V11C300154460</name>
</gene>
<protein>
    <submittedName>
        <fullName evidence="2">Uncharacterized protein</fullName>
    </submittedName>
</protein>
<keyword evidence="3" id="KW-1185">Reference proteome</keyword>
<accession>A0A9R1W199</accession>